<evidence type="ECO:0008006" key="4">
    <source>
        <dbReference type="Google" id="ProtNLM"/>
    </source>
</evidence>
<gene>
    <name evidence="2" type="ORF">SE17_39925</name>
</gene>
<evidence type="ECO:0000313" key="3">
    <source>
        <dbReference type="Proteomes" id="UP000050509"/>
    </source>
</evidence>
<feature type="non-terminal residue" evidence="2">
    <location>
        <position position="1"/>
    </location>
</feature>
<name>A0A0P9F773_9CHLR</name>
<evidence type="ECO:0000313" key="2">
    <source>
        <dbReference type="EMBL" id="KPV48090.1"/>
    </source>
</evidence>
<accession>A0A0P9F773</accession>
<dbReference type="EMBL" id="LJCR01002955">
    <property type="protein sequence ID" value="KPV48090.1"/>
    <property type="molecule type" value="Genomic_DNA"/>
</dbReference>
<sequence>EAIDRLASARTQINALPNAPEATATALPTLTVAATYTPIPTSAPTATAVPTATPQPRNGVVGSSRTQVFETSVSDNPIKTLLKNTPVLAFEVDHGRLHIRAGDVEGWVSQSSIVIK</sequence>
<keyword evidence="3" id="KW-1185">Reference proteome</keyword>
<comment type="caution">
    <text evidence="2">The sequence shown here is derived from an EMBL/GenBank/DDBJ whole genome shotgun (WGS) entry which is preliminary data.</text>
</comment>
<protein>
    <recommendedName>
        <fullName evidence="4">SH3b domain-containing protein</fullName>
    </recommendedName>
</protein>
<reference evidence="2 3" key="1">
    <citation type="submission" date="2015-09" db="EMBL/GenBank/DDBJ databases">
        <title>Draft genome sequence of Kouleothrix aurantiaca JCM 19913.</title>
        <authorList>
            <person name="Hemp J."/>
        </authorList>
    </citation>
    <scope>NUCLEOTIDE SEQUENCE [LARGE SCALE GENOMIC DNA]</scope>
    <source>
        <strain evidence="2 3">COM-B</strain>
    </source>
</reference>
<proteinExistence type="predicted"/>
<dbReference type="Proteomes" id="UP000050509">
    <property type="component" value="Unassembled WGS sequence"/>
</dbReference>
<feature type="compositionally biased region" description="Low complexity" evidence="1">
    <location>
        <begin position="41"/>
        <end position="56"/>
    </location>
</feature>
<feature type="region of interest" description="Disordered" evidence="1">
    <location>
        <begin position="41"/>
        <end position="64"/>
    </location>
</feature>
<organism evidence="2 3">
    <name type="scientific">Kouleothrix aurantiaca</name>
    <dbReference type="NCBI Taxonomy" id="186479"/>
    <lineage>
        <taxon>Bacteria</taxon>
        <taxon>Bacillati</taxon>
        <taxon>Chloroflexota</taxon>
        <taxon>Chloroflexia</taxon>
        <taxon>Chloroflexales</taxon>
        <taxon>Roseiflexineae</taxon>
        <taxon>Roseiflexaceae</taxon>
        <taxon>Kouleothrix</taxon>
    </lineage>
</organism>
<dbReference type="AlphaFoldDB" id="A0A0P9F773"/>
<evidence type="ECO:0000256" key="1">
    <source>
        <dbReference type="SAM" id="MobiDB-lite"/>
    </source>
</evidence>